<dbReference type="PANTHER" id="PTHR43229">
    <property type="entry name" value="NODULATION PROTEIN J"/>
    <property type="match status" value="1"/>
</dbReference>
<keyword evidence="2 5" id="KW-0812">Transmembrane</keyword>
<feature type="transmembrane region" description="Helical" evidence="5">
    <location>
        <begin position="109"/>
        <end position="135"/>
    </location>
</feature>
<dbReference type="GO" id="GO:0016020">
    <property type="term" value="C:membrane"/>
    <property type="evidence" value="ECO:0007669"/>
    <property type="project" value="UniProtKB-SubCell"/>
</dbReference>
<dbReference type="InterPro" id="IPR051784">
    <property type="entry name" value="Nod_factor_ABC_transporter"/>
</dbReference>
<name>A8MCU3_CALMQ</name>
<evidence type="ECO:0000313" key="7">
    <source>
        <dbReference type="EMBL" id="ABW01599.1"/>
    </source>
</evidence>
<protein>
    <submittedName>
        <fullName evidence="7">ABC-2 type transporter</fullName>
    </submittedName>
</protein>
<sequence length="269" mass="29465">MGLAAKLYSFVVIRGFKVWVSYKTQVALNFISWTIPVFLYYFIGLTFGASKMSAAIASNYSYTAFATVGIAFQGYFSSAVATLAGRIRNEELIGTLEYQMAAPLRPMSLMFYSTVWGFVINSISTVTVLAIGYGLGIKYIINPLSTFVVLLLYMVSIIGLNLISGAVVLIVKQGNPVALFTSVATNILGNVVFPVSILPTWLKDMSYALSLTWALDGLRKAMLSGEGLGSMINDLVILSILSVIYIIIGIWLTNYAFKRILEQGTVHMY</sequence>
<evidence type="ECO:0000256" key="1">
    <source>
        <dbReference type="ARBA" id="ARBA00004141"/>
    </source>
</evidence>
<evidence type="ECO:0000256" key="2">
    <source>
        <dbReference type="ARBA" id="ARBA00022692"/>
    </source>
</evidence>
<dbReference type="InterPro" id="IPR013525">
    <property type="entry name" value="ABC2_TM"/>
</dbReference>
<feature type="domain" description="ABC transmembrane type-2" evidence="6">
    <location>
        <begin position="27"/>
        <end position="256"/>
    </location>
</feature>
<dbReference type="GO" id="GO:0140359">
    <property type="term" value="F:ABC-type transporter activity"/>
    <property type="evidence" value="ECO:0007669"/>
    <property type="project" value="InterPro"/>
</dbReference>
<feature type="transmembrane region" description="Helical" evidence="5">
    <location>
        <begin position="147"/>
        <end position="171"/>
    </location>
</feature>
<dbReference type="PANTHER" id="PTHR43229:SF6">
    <property type="entry name" value="ABC-TYPE MULTIDRUG TRANSPORT SYSTEM, PERMEASE COMPONENT"/>
    <property type="match status" value="1"/>
</dbReference>
<dbReference type="RefSeq" id="WP_012185818.1">
    <property type="nucleotide sequence ID" value="NC_009954.1"/>
</dbReference>
<dbReference type="OrthoDB" id="147058at2157"/>
<dbReference type="Proteomes" id="UP000001137">
    <property type="component" value="Chromosome"/>
</dbReference>
<feature type="transmembrane region" description="Helical" evidence="5">
    <location>
        <begin position="26"/>
        <end position="43"/>
    </location>
</feature>
<dbReference type="HOGENOM" id="CLU_089201_0_0_2"/>
<dbReference type="Pfam" id="PF01061">
    <property type="entry name" value="ABC2_membrane"/>
    <property type="match status" value="1"/>
</dbReference>
<dbReference type="GeneID" id="5708737"/>
<evidence type="ECO:0000259" key="6">
    <source>
        <dbReference type="PROSITE" id="PS51012"/>
    </source>
</evidence>
<dbReference type="EMBL" id="CP000852">
    <property type="protein sequence ID" value="ABW01599.1"/>
    <property type="molecule type" value="Genomic_DNA"/>
</dbReference>
<dbReference type="AlphaFoldDB" id="A8MCU3"/>
<comment type="subcellular location">
    <subcellularLocation>
        <location evidence="1">Membrane</location>
        <topology evidence="1">Multi-pass membrane protein</topology>
    </subcellularLocation>
</comment>
<feature type="transmembrane region" description="Helical" evidence="5">
    <location>
        <begin position="178"/>
        <end position="202"/>
    </location>
</feature>
<organism evidence="7 8">
    <name type="scientific">Caldivirga maquilingensis (strain ATCC 700844 / DSM 13496 / JCM 10307 / IC-167)</name>
    <dbReference type="NCBI Taxonomy" id="397948"/>
    <lineage>
        <taxon>Archaea</taxon>
        <taxon>Thermoproteota</taxon>
        <taxon>Thermoprotei</taxon>
        <taxon>Thermoproteales</taxon>
        <taxon>Thermoproteaceae</taxon>
        <taxon>Caldivirga</taxon>
    </lineage>
</organism>
<gene>
    <name evidence="7" type="ordered locus">Cmaq_0764</name>
</gene>
<proteinExistence type="predicted"/>
<evidence type="ECO:0000256" key="5">
    <source>
        <dbReference type="SAM" id="Phobius"/>
    </source>
</evidence>
<dbReference type="eggNOG" id="arCOG01465">
    <property type="taxonomic scope" value="Archaea"/>
</dbReference>
<evidence type="ECO:0000256" key="4">
    <source>
        <dbReference type="ARBA" id="ARBA00023136"/>
    </source>
</evidence>
<reference evidence="7 8" key="1">
    <citation type="submission" date="2007-10" db="EMBL/GenBank/DDBJ databases">
        <title>Complete sequence of Caldivirga maquilingensis IC-167.</title>
        <authorList>
            <consortium name="US DOE Joint Genome Institute"/>
            <person name="Copeland A."/>
            <person name="Lucas S."/>
            <person name="Lapidus A."/>
            <person name="Barry K."/>
            <person name="Glavina del Rio T."/>
            <person name="Dalin E."/>
            <person name="Tice H."/>
            <person name="Pitluck S."/>
            <person name="Saunders E."/>
            <person name="Brettin T."/>
            <person name="Bruce D."/>
            <person name="Detter J.C."/>
            <person name="Han C."/>
            <person name="Schmutz J."/>
            <person name="Larimer F."/>
            <person name="Land M."/>
            <person name="Hauser L."/>
            <person name="Kyrpides N."/>
            <person name="Ivanova N."/>
            <person name="Biddle J.F."/>
            <person name="Zhang Z."/>
            <person name="Fitz-Gibbon S.T."/>
            <person name="Lowe T.M."/>
            <person name="Saltikov C."/>
            <person name="House C.H."/>
            <person name="Richardson P."/>
        </authorList>
    </citation>
    <scope>NUCLEOTIDE SEQUENCE [LARGE SCALE GENOMIC DNA]</scope>
    <source>
        <strain evidence="8">ATCC 700844 / DSM 13496 / JCM 10307 / IC-167</strain>
    </source>
</reference>
<keyword evidence="8" id="KW-1185">Reference proteome</keyword>
<evidence type="ECO:0000313" key="8">
    <source>
        <dbReference type="Proteomes" id="UP000001137"/>
    </source>
</evidence>
<dbReference type="STRING" id="397948.Cmaq_0764"/>
<feature type="transmembrane region" description="Helical" evidence="5">
    <location>
        <begin position="63"/>
        <end position="84"/>
    </location>
</feature>
<dbReference type="PROSITE" id="PS51012">
    <property type="entry name" value="ABC_TM2"/>
    <property type="match status" value="1"/>
</dbReference>
<dbReference type="InterPro" id="IPR047817">
    <property type="entry name" value="ABC2_TM_bact-type"/>
</dbReference>
<accession>A8MCU3</accession>
<feature type="transmembrane region" description="Helical" evidence="5">
    <location>
        <begin position="235"/>
        <end position="257"/>
    </location>
</feature>
<keyword evidence="3 5" id="KW-1133">Transmembrane helix</keyword>
<keyword evidence="4 5" id="KW-0472">Membrane</keyword>
<evidence type="ECO:0000256" key="3">
    <source>
        <dbReference type="ARBA" id="ARBA00022989"/>
    </source>
</evidence>
<dbReference type="KEGG" id="cma:Cmaq_0764"/>